<keyword evidence="1" id="KW-0732">Signal</keyword>
<organism evidence="2 3">
    <name type="scientific">Potamilus streckersoni</name>
    <dbReference type="NCBI Taxonomy" id="2493646"/>
    <lineage>
        <taxon>Eukaryota</taxon>
        <taxon>Metazoa</taxon>
        <taxon>Spiralia</taxon>
        <taxon>Lophotrochozoa</taxon>
        <taxon>Mollusca</taxon>
        <taxon>Bivalvia</taxon>
        <taxon>Autobranchia</taxon>
        <taxon>Heteroconchia</taxon>
        <taxon>Palaeoheterodonta</taxon>
        <taxon>Unionida</taxon>
        <taxon>Unionoidea</taxon>
        <taxon>Unionidae</taxon>
        <taxon>Ambleminae</taxon>
        <taxon>Lampsilini</taxon>
        <taxon>Potamilus</taxon>
    </lineage>
</organism>
<feature type="chain" id="PRO_5041946043" evidence="1">
    <location>
        <begin position="18"/>
        <end position="248"/>
    </location>
</feature>
<dbReference type="Proteomes" id="UP001195483">
    <property type="component" value="Unassembled WGS sequence"/>
</dbReference>
<name>A0AAE0T838_9BIVA</name>
<dbReference type="EMBL" id="JAEAOA010000800">
    <property type="protein sequence ID" value="KAK3605527.1"/>
    <property type="molecule type" value="Genomic_DNA"/>
</dbReference>
<reference evidence="2" key="1">
    <citation type="journal article" date="2021" name="Genome Biol. Evol.">
        <title>A High-Quality Reference Genome for a Parasitic Bivalve with Doubly Uniparental Inheritance (Bivalvia: Unionida).</title>
        <authorList>
            <person name="Smith C.H."/>
        </authorList>
    </citation>
    <scope>NUCLEOTIDE SEQUENCE</scope>
    <source>
        <strain evidence="2">CHS0354</strain>
    </source>
</reference>
<evidence type="ECO:0000313" key="3">
    <source>
        <dbReference type="Proteomes" id="UP001195483"/>
    </source>
</evidence>
<proteinExistence type="predicted"/>
<accession>A0AAE0T838</accession>
<keyword evidence="3" id="KW-1185">Reference proteome</keyword>
<feature type="signal peptide" evidence="1">
    <location>
        <begin position="1"/>
        <end position="17"/>
    </location>
</feature>
<dbReference type="AlphaFoldDB" id="A0AAE0T838"/>
<evidence type="ECO:0000256" key="1">
    <source>
        <dbReference type="SAM" id="SignalP"/>
    </source>
</evidence>
<dbReference type="Gene3D" id="1.10.287.700">
    <property type="entry name" value="Helix hairpin bin"/>
    <property type="match status" value="1"/>
</dbReference>
<sequence>MKAAVVMLLGLFACSHAFFTGDLVNAFNHVKDGVVHAAETVKDGIVSAANTVAGGVSDAAHAVAGGVSDAAHAVAGGVNHVVDTLSHVDLSGVGHVLEQVWSVARGPLEEVGKQAATAAANYALTEGLSALAAAVVGKRDVQMEDVRTYLNQELRDEFSQWYGDVQRQVLSSEKEIKEALAKYGFENLPQDIKVWLTKYMQAKAEGTLDKLVAETAKEVVQTALQHLHVRMRQRMQDSMGLLHKYVQE</sequence>
<comment type="caution">
    <text evidence="2">The sequence shown here is derived from an EMBL/GenBank/DDBJ whole genome shotgun (WGS) entry which is preliminary data.</text>
</comment>
<reference evidence="2" key="2">
    <citation type="journal article" date="2021" name="Genome Biol. Evol.">
        <title>Developing a high-quality reference genome for a parasitic bivalve with doubly uniparental inheritance (Bivalvia: Unionida).</title>
        <authorList>
            <person name="Smith C.H."/>
        </authorList>
    </citation>
    <scope>NUCLEOTIDE SEQUENCE</scope>
    <source>
        <strain evidence="2">CHS0354</strain>
        <tissue evidence="2">Mantle</tissue>
    </source>
</reference>
<protein>
    <submittedName>
        <fullName evidence="2">Uncharacterized protein</fullName>
    </submittedName>
</protein>
<gene>
    <name evidence="2" type="ORF">CHS0354_013150</name>
</gene>
<evidence type="ECO:0000313" key="2">
    <source>
        <dbReference type="EMBL" id="KAK3605527.1"/>
    </source>
</evidence>
<reference evidence="2" key="3">
    <citation type="submission" date="2023-05" db="EMBL/GenBank/DDBJ databases">
        <authorList>
            <person name="Smith C.H."/>
        </authorList>
    </citation>
    <scope>NUCLEOTIDE SEQUENCE</scope>
    <source>
        <strain evidence="2">CHS0354</strain>
        <tissue evidence="2">Mantle</tissue>
    </source>
</reference>